<sequence>MLNFTVGPVMMRQDIMDVGAEPVPYFRTPEFSDVMLENESIVKEICGARDEDKVVVLTGSGTAAMDAAIVNCAKENDKFLIVNGGSFGARFCEICSVYDVNFESIDLDFGQSLTSSDLEPYENAGFTGFLVNLDETSSGVLYDIDLISAFCKRNNLFLIVDAISAFLADEIMMEKSNIDILITGSQKALALPPGLSILVLSEDAQRRVDENKRPCYYLDLKSALSNAKRGQTPFTPAVGIVLQLNLRLKQVKQDGIEQTIGNTRALAMSFRSKIEDYGFKCVTNSSSNAVTALFVPEGKSAKEIFTVLKDEYEIWVTPSGGVYADSVLRVSHIGEITQENMETLYNALDSLTERGII</sequence>
<keyword evidence="10" id="KW-1185">Reference proteome</keyword>
<reference evidence="9 10" key="1">
    <citation type="journal article" date="2020" name="Int. J. Syst. Evol. Microbiol.">
        <title>Description of Erysipelothrix piscisicarius sp. nov., an emergent fish pathogen, and assessment of virulence using a tiger barb (Puntigrus tetrazona) infection model.</title>
        <authorList>
            <person name="Pomaranski E.K."/>
            <person name="Griffin M.J."/>
            <person name="Camus A.C."/>
            <person name="Armwood A.R."/>
            <person name="Shelley J."/>
            <person name="Waldbieser G.C."/>
            <person name="LaFrentz B.R."/>
            <person name="Garcia J.C."/>
            <person name="Yanong R."/>
            <person name="Soto E."/>
        </authorList>
    </citation>
    <scope>NUCLEOTIDE SEQUENCE [LARGE SCALE GENOMIC DNA]</scope>
    <source>
        <strain evidence="9 10">15TAL0474</strain>
    </source>
</reference>
<dbReference type="InterPro" id="IPR015421">
    <property type="entry name" value="PyrdxlP-dep_Trfase_major"/>
</dbReference>
<dbReference type="SUPFAM" id="SSF53383">
    <property type="entry name" value="PLP-dependent transferases"/>
    <property type="match status" value="1"/>
</dbReference>
<evidence type="ECO:0000256" key="3">
    <source>
        <dbReference type="ARBA" id="ARBA00022898"/>
    </source>
</evidence>
<feature type="binding site" evidence="4">
    <location>
        <position position="329"/>
    </location>
    <ligand>
        <name>substrate</name>
    </ligand>
</feature>
<proteinExistence type="inferred from homology"/>
<dbReference type="PANTHER" id="PTHR21152:SF40">
    <property type="entry name" value="ALANINE--GLYOXYLATE AMINOTRANSFERASE"/>
    <property type="match status" value="1"/>
</dbReference>
<dbReference type="KEGG" id="eri:EEI45_07925"/>
<dbReference type="Gene3D" id="3.40.640.10">
    <property type="entry name" value="Type I PLP-dependent aspartate aminotransferase-like (Major domain)"/>
    <property type="match status" value="1"/>
</dbReference>
<comment type="similarity">
    <text evidence="2 6">Belongs to the class-V pyridoxal-phosphate-dependent aminotransferase family.</text>
</comment>
<evidence type="ECO:0000256" key="2">
    <source>
        <dbReference type="ARBA" id="ARBA00009236"/>
    </source>
</evidence>
<dbReference type="InterPro" id="IPR020578">
    <property type="entry name" value="Aminotrans_V_PyrdxlP_BS"/>
</dbReference>
<evidence type="ECO:0000256" key="5">
    <source>
        <dbReference type="PIRSR" id="PIRSR000524-50"/>
    </source>
</evidence>
<dbReference type="InterPro" id="IPR015424">
    <property type="entry name" value="PyrdxlP-dep_Trfase"/>
</dbReference>
<feature type="domain" description="Aminotransferase class V" evidence="8">
    <location>
        <begin position="30"/>
        <end position="324"/>
    </location>
</feature>
<protein>
    <submittedName>
        <fullName evidence="9">Alanine--glyoxylate aminotransferase family protein</fullName>
    </submittedName>
</protein>
<dbReference type="PANTHER" id="PTHR21152">
    <property type="entry name" value="AMINOTRANSFERASE CLASS V"/>
    <property type="match status" value="1"/>
</dbReference>
<dbReference type="InterPro" id="IPR015422">
    <property type="entry name" value="PyrdxlP-dep_Trfase_small"/>
</dbReference>
<keyword evidence="9" id="KW-0032">Aminotransferase</keyword>
<evidence type="ECO:0000256" key="6">
    <source>
        <dbReference type="RuleBase" id="RU004075"/>
    </source>
</evidence>
<comment type="cofactor">
    <cofactor evidence="1 5 7">
        <name>pyridoxal 5'-phosphate</name>
        <dbReference type="ChEBI" id="CHEBI:597326"/>
    </cofactor>
</comment>
<evidence type="ECO:0000256" key="4">
    <source>
        <dbReference type="PIRSR" id="PIRSR000524-1"/>
    </source>
</evidence>
<organism evidence="9 10">
    <name type="scientific">Erysipelothrix piscisicarius</name>
    <dbReference type="NCBI Taxonomy" id="2485784"/>
    <lineage>
        <taxon>Bacteria</taxon>
        <taxon>Bacillati</taxon>
        <taxon>Bacillota</taxon>
        <taxon>Erysipelotrichia</taxon>
        <taxon>Erysipelotrichales</taxon>
        <taxon>Erysipelotrichaceae</taxon>
        <taxon>Erysipelothrix</taxon>
    </lineage>
</organism>
<dbReference type="GO" id="GO:0004760">
    <property type="term" value="F:L-serine-pyruvate transaminase activity"/>
    <property type="evidence" value="ECO:0007669"/>
    <property type="project" value="TreeGrafter"/>
</dbReference>
<evidence type="ECO:0000313" key="9">
    <source>
        <dbReference type="EMBL" id="AZK44655.1"/>
    </source>
</evidence>
<feature type="modified residue" description="N6-(pyridoxal phosphate)lysine" evidence="5">
    <location>
        <position position="187"/>
    </location>
</feature>
<keyword evidence="9" id="KW-0808">Transferase</keyword>
<dbReference type="Pfam" id="PF00266">
    <property type="entry name" value="Aminotran_5"/>
    <property type="match status" value="1"/>
</dbReference>
<dbReference type="PROSITE" id="PS00595">
    <property type="entry name" value="AA_TRANSFER_CLASS_5"/>
    <property type="match status" value="1"/>
</dbReference>
<dbReference type="GO" id="GO:0008453">
    <property type="term" value="F:alanine-glyoxylate transaminase activity"/>
    <property type="evidence" value="ECO:0007669"/>
    <property type="project" value="TreeGrafter"/>
</dbReference>
<dbReference type="InterPro" id="IPR024169">
    <property type="entry name" value="SP_NH2Trfase/AEP_transaminase"/>
</dbReference>
<dbReference type="Gene3D" id="3.90.1150.10">
    <property type="entry name" value="Aspartate Aminotransferase, domain 1"/>
    <property type="match status" value="1"/>
</dbReference>
<dbReference type="InterPro" id="IPR000192">
    <property type="entry name" value="Aminotrans_V_dom"/>
</dbReference>
<accession>A0A3S8RNQ9</accession>
<evidence type="ECO:0000256" key="1">
    <source>
        <dbReference type="ARBA" id="ARBA00001933"/>
    </source>
</evidence>
<evidence type="ECO:0000256" key="7">
    <source>
        <dbReference type="RuleBase" id="RU004504"/>
    </source>
</evidence>
<dbReference type="Proteomes" id="UP000278804">
    <property type="component" value="Chromosome"/>
</dbReference>
<name>A0A3S8RNQ9_9FIRM</name>
<dbReference type="GO" id="GO:0019265">
    <property type="term" value="P:glycine biosynthetic process, by transamination of glyoxylate"/>
    <property type="evidence" value="ECO:0007669"/>
    <property type="project" value="TreeGrafter"/>
</dbReference>
<dbReference type="PIRSF" id="PIRSF000524">
    <property type="entry name" value="SPT"/>
    <property type="match status" value="1"/>
</dbReference>
<dbReference type="EMBL" id="CP034234">
    <property type="protein sequence ID" value="AZK44655.1"/>
    <property type="molecule type" value="Genomic_DNA"/>
</dbReference>
<gene>
    <name evidence="9" type="ORF">EEI45_07925</name>
</gene>
<dbReference type="AlphaFoldDB" id="A0A3S8RNQ9"/>
<evidence type="ECO:0000259" key="8">
    <source>
        <dbReference type="Pfam" id="PF00266"/>
    </source>
</evidence>
<evidence type="ECO:0000313" key="10">
    <source>
        <dbReference type="Proteomes" id="UP000278804"/>
    </source>
</evidence>
<dbReference type="RefSeq" id="WP_125164811.1">
    <property type="nucleotide sequence ID" value="NZ_CP034234.1"/>
</dbReference>
<keyword evidence="3 5" id="KW-0663">Pyridoxal phosphate</keyword>